<evidence type="ECO:0000256" key="2">
    <source>
        <dbReference type="ARBA" id="ARBA00022840"/>
    </source>
</evidence>
<dbReference type="CDD" id="cd03214">
    <property type="entry name" value="ABC_Iron-Siderophores_B12_Hemin"/>
    <property type="match status" value="1"/>
</dbReference>
<evidence type="ECO:0000256" key="1">
    <source>
        <dbReference type="ARBA" id="ARBA00022741"/>
    </source>
</evidence>
<dbReference type="Pfam" id="PF00005">
    <property type="entry name" value="ABC_tran"/>
    <property type="match status" value="1"/>
</dbReference>
<dbReference type="SMART" id="SM00382">
    <property type="entry name" value="AAA"/>
    <property type="match status" value="1"/>
</dbReference>
<dbReference type="PANTHER" id="PTHR42794:SF2">
    <property type="entry name" value="ABC TRANSPORTER ATP-BINDING PROTEIN"/>
    <property type="match status" value="1"/>
</dbReference>
<keyword evidence="2" id="KW-0067">ATP-binding</keyword>
<dbReference type="EMBL" id="MSPX01000004">
    <property type="protein sequence ID" value="OQP87156.1"/>
    <property type="molecule type" value="Genomic_DNA"/>
</dbReference>
<dbReference type="PROSITE" id="PS50893">
    <property type="entry name" value="ABC_TRANSPORTER_2"/>
    <property type="match status" value="1"/>
</dbReference>
<dbReference type="InterPro" id="IPR003439">
    <property type="entry name" value="ABC_transporter-like_ATP-bd"/>
</dbReference>
<dbReference type="PANTHER" id="PTHR42794">
    <property type="entry name" value="HEMIN IMPORT ATP-BINDING PROTEIN HMUV"/>
    <property type="match status" value="1"/>
</dbReference>
<dbReference type="Gene3D" id="3.40.50.300">
    <property type="entry name" value="P-loop containing nucleotide triphosphate hydrolases"/>
    <property type="match status" value="1"/>
</dbReference>
<reference evidence="4 5" key="1">
    <citation type="journal article" date="2017" name="Antonie Van Leeuwenhoek">
        <title>Rhizobium rhizosphaerae sp. nov., a novel species isolated from rice rhizosphere.</title>
        <authorList>
            <person name="Zhao J.J."/>
            <person name="Zhang J."/>
            <person name="Zhang R.J."/>
            <person name="Zhang C.W."/>
            <person name="Yin H.Q."/>
            <person name="Zhang X.X."/>
        </authorList>
    </citation>
    <scope>NUCLEOTIDE SEQUENCE [LARGE SCALE GENOMIC DNA]</scope>
    <source>
        <strain evidence="4 5">RD15</strain>
    </source>
</reference>
<feature type="domain" description="ABC transporter" evidence="3">
    <location>
        <begin position="3"/>
        <end position="235"/>
    </location>
</feature>
<sequence length="254" mass="28033">MSFAAENICWKIRSKTVLDGVSFTVRPGEMLGLLGPNGSGKTSLLRLMAGLKRPHAGRVMLEGEDLGAIQRRRVAQRVAFVEQHATTNASLMVEDVVRLGRFPHRGLFSGWSAEDEACVEHALAHAGMAHKRRDRWQTLSGGERQRAHIARALAQSPRELILDEPTNHLDVQHQMALLALIARLPITSIIALHDLNHAALFCDRLVVLKEGRVVAEGTPEAVLTEALMRSVFQVEARIAPSPYHGRPHIQFLPG</sequence>
<dbReference type="Proteomes" id="UP000192652">
    <property type="component" value="Unassembled WGS sequence"/>
</dbReference>
<accession>A0ABX3PG90</accession>
<proteinExistence type="predicted"/>
<gene>
    <name evidence="4" type="ORF">BTR14_06950</name>
</gene>
<dbReference type="RefSeq" id="WP_081174992.1">
    <property type="nucleotide sequence ID" value="NZ_MSPX01000004.1"/>
</dbReference>
<dbReference type="InterPro" id="IPR027417">
    <property type="entry name" value="P-loop_NTPase"/>
</dbReference>
<keyword evidence="1" id="KW-0547">Nucleotide-binding</keyword>
<keyword evidence="5" id="KW-1185">Reference proteome</keyword>
<evidence type="ECO:0000313" key="4">
    <source>
        <dbReference type="EMBL" id="OQP87156.1"/>
    </source>
</evidence>
<evidence type="ECO:0000313" key="5">
    <source>
        <dbReference type="Proteomes" id="UP000192652"/>
    </source>
</evidence>
<dbReference type="SUPFAM" id="SSF52540">
    <property type="entry name" value="P-loop containing nucleoside triphosphate hydrolases"/>
    <property type="match status" value="1"/>
</dbReference>
<comment type="caution">
    <text evidence="4">The sequence shown here is derived from an EMBL/GenBank/DDBJ whole genome shotgun (WGS) entry which is preliminary data.</text>
</comment>
<dbReference type="InterPro" id="IPR003593">
    <property type="entry name" value="AAA+_ATPase"/>
</dbReference>
<organism evidence="4 5">
    <name type="scientific">Xaviernesmea rhizosphaerae</name>
    <dbReference type="NCBI Taxonomy" id="1672749"/>
    <lineage>
        <taxon>Bacteria</taxon>
        <taxon>Pseudomonadati</taxon>
        <taxon>Pseudomonadota</taxon>
        <taxon>Alphaproteobacteria</taxon>
        <taxon>Hyphomicrobiales</taxon>
        <taxon>Rhizobiaceae</taxon>
        <taxon>Rhizobium/Agrobacterium group</taxon>
        <taxon>Xaviernesmea</taxon>
    </lineage>
</organism>
<name>A0ABX3PG90_9HYPH</name>
<protein>
    <submittedName>
        <fullName evidence="4">Histidinol phosphatase</fullName>
    </submittedName>
</protein>
<evidence type="ECO:0000259" key="3">
    <source>
        <dbReference type="PROSITE" id="PS50893"/>
    </source>
</evidence>